<reference evidence="2" key="1">
    <citation type="submission" date="2017-08" db="EMBL/GenBank/DDBJ databases">
        <authorList>
            <person name="Grouzdev D.S."/>
            <person name="Gaisin V.A."/>
            <person name="Rysina M.S."/>
            <person name="Gorlenko V.M."/>
        </authorList>
    </citation>
    <scope>NUCLEOTIDE SEQUENCE [LARGE SCALE GENOMIC DNA]</scope>
    <source>
        <strain evidence="2">Kir15-3F</strain>
    </source>
</reference>
<evidence type="ECO:0000313" key="1">
    <source>
        <dbReference type="EMBL" id="PDW03905.1"/>
    </source>
</evidence>
<accession>A0A2A6RLV3</accession>
<dbReference type="AlphaFoldDB" id="A0A2A6RLV3"/>
<keyword evidence="2" id="KW-1185">Reference proteome</keyword>
<evidence type="ECO:0000313" key="2">
    <source>
        <dbReference type="Proteomes" id="UP000220527"/>
    </source>
</evidence>
<dbReference type="InterPro" id="IPR045397">
    <property type="entry name" value="TumE-like"/>
</dbReference>
<gene>
    <name evidence="1" type="ORF">CJ255_06540</name>
</gene>
<proteinExistence type="predicted"/>
<dbReference type="Proteomes" id="UP000220527">
    <property type="component" value="Unassembled WGS sequence"/>
</dbReference>
<organism evidence="1 2">
    <name type="scientific">Candidatus Viridilinea mediisalina</name>
    <dbReference type="NCBI Taxonomy" id="2024553"/>
    <lineage>
        <taxon>Bacteria</taxon>
        <taxon>Bacillati</taxon>
        <taxon>Chloroflexota</taxon>
        <taxon>Chloroflexia</taxon>
        <taxon>Chloroflexales</taxon>
        <taxon>Chloroflexineae</taxon>
        <taxon>Oscillochloridaceae</taxon>
        <taxon>Candidatus Viridilinea</taxon>
    </lineage>
</organism>
<protein>
    <submittedName>
        <fullName evidence="1">Uncharacterized protein</fullName>
    </submittedName>
</protein>
<comment type="caution">
    <text evidence="1">The sequence shown here is derived from an EMBL/GenBank/DDBJ whole genome shotgun (WGS) entry which is preliminary data.</text>
</comment>
<name>A0A2A6RLV3_9CHLR</name>
<dbReference type="Pfam" id="PF20126">
    <property type="entry name" value="TumE"/>
    <property type="match status" value="1"/>
</dbReference>
<sequence length="127" mass="14496">MIEAYYHQITHLLELYTTSRIVLHSQINMETRAGGQGYLAGSITFQDGSILFLREYLSVAGTQVQREMYSYHYQDAVQQLRFRYDNALHRPQLGTREHKHTPEGIIEGVAPTLAEVLHEIVALLGIP</sequence>
<dbReference type="EMBL" id="NQWI01000019">
    <property type="protein sequence ID" value="PDW03905.1"/>
    <property type="molecule type" value="Genomic_DNA"/>
</dbReference>